<evidence type="ECO:0000313" key="4">
    <source>
        <dbReference type="Proteomes" id="UP000499080"/>
    </source>
</evidence>
<dbReference type="Pfam" id="PF01498">
    <property type="entry name" value="HTH_Tnp_Tc3_2"/>
    <property type="match status" value="1"/>
</dbReference>
<accession>A0A4Y2V3X3</accession>
<gene>
    <name evidence="3" type="ORF">AVEN_216841_1</name>
</gene>
<dbReference type="InterPro" id="IPR002492">
    <property type="entry name" value="Transposase_Tc1-like"/>
</dbReference>
<sequence>MGKTSDLDAFDRGQIVGARRLGHSISEIVRELRFSRSTVSRVYREYTGGGQKISNRANCKGQLALNEHGVRRLSRIVRSQRSQTLAQITTQLNEGASRTVSERTMQYSLHRMGFGSRRPTRVPLLNVCHRAARLAWATEHREWTLEDWKRIAWSDES</sequence>
<dbReference type="Gene3D" id="1.10.10.10">
    <property type="entry name" value="Winged helix-like DNA-binding domain superfamily/Winged helix DNA-binding domain"/>
    <property type="match status" value="1"/>
</dbReference>
<feature type="domain" description="Transposase Tc1-like" evidence="2">
    <location>
        <begin position="71"/>
        <end position="141"/>
    </location>
</feature>
<dbReference type="GO" id="GO:0015074">
    <property type="term" value="P:DNA integration"/>
    <property type="evidence" value="ECO:0007669"/>
    <property type="project" value="InterPro"/>
</dbReference>
<dbReference type="GO" id="GO:0003677">
    <property type="term" value="F:DNA binding"/>
    <property type="evidence" value="ECO:0007669"/>
    <property type="project" value="InterPro"/>
</dbReference>
<keyword evidence="4" id="KW-1185">Reference proteome</keyword>
<dbReference type="OrthoDB" id="6432984at2759"/>
<evidence type="ECO:0000256" key="1">
    <source>
        <dbReference type="ARBA" id="ARBA00004123"/>
    </source>
</evidence>
<dbReference type="InterPro" id="IPR036388">
    <property type="entry name" value="WH-like_DNA-bd_sf"/>
</dbReference>
<proteinExistence type="predicted"/>
<evidence type="ECO:0000259" key="2">
    <source>
        <dbReference type="Pfam" id="PF01498"/>
    </source>
</evidence>
<dbReference type="Proteomes" id="UP000499080">
    <property type="component" value="Unassembled WGS sequence"/>
</dbReference>
<evidence type="ECO:0000313" key="3">
    <source>
        <dbReference type="EMBL" id="GBO18417.1"/>
    </source>
</evidence>
<dbReference type="GO" id="GO:0006313">
    <property type="term" value="P:DNA transposition"/>
    <property type="evidence" value="ECO:0007669"/>
    <property type="project" value="InterPro"/>
</dbReference>
<dbReference type="Gene3D" id="3.30.420.10">
    <property type="entry name" value="Ribonuclease H-like superfamily/Ribonuclease H"/>
    <property type="match status" value="1"/>
</dbReference>
<organism evidence="3 4">
    <name type="scientific">Araneus ventricosus</name>
    <name type="common">Orbweaver spider</name>
    <name type="synonym">Epeira ventricosa</name>
    <dbReference type="NCBI Taxonomy" id="182803"/>
    <lineage>
        <taxon>Eukaryota</taxon>
        <taxon>Metazoa</taxon>
        <taxon>Ecdysozoa</taxon>
        <taxon>Arthropoda</taxon>
        <taxon>Chelicerata</taxon>
        <taxon>Arachnida</taxon>
        <taxon>Araneae</taxon>
        <taxon>Araneomorphae</taxon>
        <taxon>Entelegynae</taxon>
        <taxon>Araneoidea</taxon>
        <taxon>Araneidae</taxon>
        <taxon>Araneus</taxon>
    </lineage>
</organism>
<dbReference type="AlphaFoldDB" id="A0A4Y2V3X3"/>
<name>A0A4Y2V3X3_ARAVE</name>
<dbReference type="InterPro" id="IPR009057">
    <property type="entry name" value="Homeodomain-like_sf"/>
</dbReference>
<protein>
    <recommendedName>
        <fullName evidence="2">Transposase Tc1-like domain-containing protein</fullName>
    </recommendedName>
</protein>
<dbReference type="GO" id="GO:0005634">
    <property type="term" value="C:nucleus"/>
    <property type="evidence" value="ECO:0007669"/>
    <property type="project" value="UniProtKB-SubCell"/>
</dbReference>
<dbReference type="EMBL" id="BGPR01042033">
    <property type="protein sequence ID" value="GBO18417.1"/>
    <property type="molecule type" value="Genomic_DNA"/>
</dbReference>
<dbReference type="Pfam" id="PF13384">
    <property type="entry name" value="HTH_23"/>
    <property type="match status" value="1"/>
</dbReference>
<dbReference type="SUPFAM" id="SSF46689">
    <property type="entry name" value="Homeodomain-like"/>
    <property type="match status" value="1"/>
</dbReference>
<reference evidence="3 4" key="1">
    <citation type="journal article" date="2019" name="Sci. Rep.">
        <title>Orb-weaving spider Araneus ventricosus genome elucidates the spidroin gene catalogue.</title>
        <authorList>
            <person name="Kono N."/>
            <person name="Nakamura H."/>
            <person name="Ohtoshi R."/>
            <person name="Moran D.A.P."/>
            <person name="Shinohara A."/>
            <person name="Yoshida Y."/>
            <person name="Fujiwara M."/>
            <person name="Mori M."/>
            <person name="Tomita M."/>
            <person name="Arakawa K."/>
        </authorList>
    </citation>
    <scope>NUCLEOTIDE SEQUENCE [LARGE SCALE GENOMIC DNA]</scope>
</reference>
<comment type="subcellular location">
    <subcellularLocation>
        <location evidence="1">Nucleus</location>
    </subcellularLocation>
</comment>
<comment type="caution">
    <text evidence="3">The sequence shown here is derived from an EMBL/GenBank/DDBJ whole genome shotgun (WGS) entry which is preliminary data.</text>
</comment>
<dbReference type="InterPro" id="IPR036397">
    <property type="entry name" value="RNaseH_sf"/>
</dbReference>